<feature type="region of interest" description="Disordered" evidence="1">
    <location>
        <begin position="279"/>
        <end position="319"/>
    </location>
</feature>
<evidence type="ECO:0000313" key="2">
    <source>
        <dbReference type="EMBL" id="KAJ6225788.1"/>
    </source>
</evidence>
<evidence type="ECO:0000313" key="3">
    <source>
        <dbReference type="Proteomes" id="UP001142055"/>
    </source>
</evidence>
<proteinExistence type="predicted"/>
<name>A0A9Q0RRQ0_BLOTA</name>
<accession>A0A9Q0RRQ0</accession>
<dbReference type="AlphaFoldDB" id="A0A9Q0RRQ0"/>
<keyword evidence="3" id="KW-1185">Reference proteome</keyword>
<organism evidence="2 3">
    <name type="scientific">Blomia tropicalis</name>
    <name type="common">Mite</name>
    <dbReference type="NCBI Taxonomy" id="40697"/>
    <lineage>
        <taxon>Eukaryota</taxon>
        <taxon>Metazoa</taxon>
        <taxon>Ecdysozoa</taxon>
        <taxon>Arthropoda</taxon>
        <taxon>Chelicerata</taxon>
        <taxon>Arachnida</taxon>
        <taxon>Acari</taxon>
        <taxon>Acariformes</taxon>
        <taxon>Sarcoptiformes</taxon>
        <taxon>Astigmata</taxon>
        <taxon>Glycyphagoidea</taxon>
        <taxon>Echimyopodidae</taxon>
        <taxon>Blomia</taxon>
    </lineage>
</organism>
<reference evidence="2" key="1">
    <citation type="submission" date="2022-12" db="EMBL/GenBank/DDBJ databases">
        <title>Genome assemblies of Blomia tropicalis.</title>
        <authorList>
            <person name="Cui Y."/>
        </authorList>
    </citation>
    <scope>NUCLEOTIDE SEQUENCE</scope>
    <source>
        <tissue evidence="2">Adult mites</tissue>
    </source>
</reference>
<feature type="compositionally biased region" description="Polar residues" evidence="1">
    <location>
        <begin position="279"/>
        <end position="299"/>
    </location>
</feature>
<evidence type="ECO:0000256" key="1">
    <source>
        <dbReference type="SAM" id="MobiDB-lite"/>
    </source>
</evidence>
<gene>
    <name evidence="2" type="ORF">RDWZM_004333</name>
</gene>
<dbReference type="EMBL" id="JAPWDV010000001">
    <property type="protein sequence ID" value="KAJ6225788.1"/>
    <property type="molecule type" value="Genomic_DNA"/>
</dbReference>
<protein>
    <submittedName>
        <fullName evidence="2">Uncharacterized protein</fullName>
    </submittedName>
</protein>
<comment type="caution">
    <text evidence="2">The sequence shown here is derived from an EMBL/GenBank/DDBJ whole genome shotgun (WGS) entry which is preliminary data.</text>
</comment>
<sequence>MNNSVDPIQSAEHLGKFLQKYENLPIGIIKLLIVRLPKTEQFNFCKTIVDNLEKFIDESGIRDKLAPIGNKPLNEKEAYYKLKERLDNLPEDWRPDIGRQLVQSASDYLDQHSLWKRLSPYSDWSSKAFGKDLDEFDHELENSNGFQLIQQLLDRLPNDQKLKISLHMLNSVDHNQSSKVVPTIEPNKARKISSFEPIVSSTMDKPDSFATSNFEKKAFKPRSRWDPENLPPPTVEPLQNAEENIKTFDVDRPIKEMYYQNYSNETVQPKFEPVNQNKSASYFHQQPKSIPSAVQNNGDYKTPKKDIYDDSFDWTAPPS</sequence>
<dbReference type="Proteomes" id="UP001142055">
    <property type="component" value="Chromosome 1"/>
</dbReference>